<comment type="caution">
    <text evidence="1">The sequence shown here is derived from an EMBL/GenBank/DDBJ whole genome shotgun (WGS) entry which is preliminary data.</text>
</comment>
<name>A0ABV6M4T5_9ACTN</name>
<accession>A0ABV6M4T5</accession>
<sequence length="248" mass="27411">MSAHRTFASSAADEGRALSLRARVTDTDANTVVRTARQADEIGSRRRTGSYTVQMIPGGGARPASYWKDGEQWRIGTDADIAWIKGATEPGLTITSAIPPVFAAYATMVVPDTDEGRSEQLALVLRLLTEQSRDQAWWLGYLDTGADDLVFPDAPRVTLYAGWQYVLVQAGPAQAARWRHDPRSWRAPGPDLIFPADRSWLLSWLWDDDWRCLGGPAALVDRFVGQARSRARKVDLGEDPTPPGYEAR</sequence>
<dbReference type="Proteomes" id="UP001589867">
    <property type="component" value="Unassembled WGS sequence"/>
</dbReference>
<reference evidence="1 2" key="1">
    <citation type="submission" date="2024-09" db="EMBL/GenBank/DDBJ databases">
        <authorList>
            <person name="Sun Q."/>
            <person name="Mori K."/>
        </authorList>
    </citation>
    <scope>NUCLEOTIDE SEQUENCE [LARGE SCALE GENOMIC DNA]</scope>
    <source>
        <strain evidence="1 2">TBRC 3947</strain>
    </source>
</reference>
<dbReference type="EMBL" id="JBHLUH010000039">
    <property type="protein sequence ID" value="MFC0529707.1"/>
    <property type="molecule type" value="Genomic_DNA"/>
</dbReference>
<evidence type="ECO:0000313" key="2">
    <source>
        <dbReference type="Proteomes" id="UP001589867"/>
    </source>
</evidence>
<proteinExistence type="predicted"/>
<organism evidence="1 2">
    <name type="scientific">Phytohabitans kaempferiae</name>
    <dbReference type="NCBI Taxonomy" id="1620943"/>
    <lineage>
        <taxon>Bacteria</taxon>
        <taxon>Bacillati</taxon>
        <taxon>Actinomycetota</taxon>
        <taxon>Actinomycetes</taxon>
        <taxon>Micromonosporales</taxon>
        <taxon>Micromonosporaceae</taxon>
    </lineage>
</organism>
<protein>
    <submittedName>
        <fullName evidence="1">Uncharacterized protein</fullName>
    </submittedName>
</protein>
<gene>
    <name evidence="1" type="ORF">ACFFIA_18785</name>
</gene>
<dbReference type="RefSeq" id="WP_377252742.1">
    <property type="nucleotide sequence ID" value="NZ_JBHLUH010000039.1"/>
</dbReference>
<evidence type="ECO:0000313" key="1">
    <source>
        <dbReference type="EMBL" id="MFC0529707.1"/>
    </source>
</evidence>
<keyword evidence="2" id="KW-1185">Reference proteome</keyword>